<organism evidence="1 2">
    <name type="scientific">Natrinema salsiterrestre</name>
    <dbReference type="NCBI Taxonomy" id="2950540"/>
    <lineage>
        <taxon>Archaea</taxon>
        <taxon>Methanobacteriati</taxon>
        <taxon>Methanobacteriota</taxon>
        <taxon>Stenosarchaea group</taxon>
        <taxon>Halobacteria</taxon>
        <taxon>Halobacteriales</taxon>
        <taxon>Natrialbaceae</taxon>
        <taxon>Natrinema</taxon>
    </lineage>
</organism>
<proteinExistence type="predicted"/>
<name>A0A9Q4Q3I8_9EURY</name>
<dbReference type="RefSeq" id="WP_277523730.1">
    <property type="nucleotide sequence ID" value="NZ_JAMQOT010000007.1"/>
</dbReference>
<gene>
    <name evidence="1" type="ORF">NDI89_18630</name>
</gene>
<protein>
    <recommendedName>
        <fullName evidence="3">Lipoprotein</fullName>
    </recommendedName>
</protein>
<evidence type="ECO:0000313" key="1">
    <source>
        <dbReference type="EMBL" id="MDF9747601.1"/>
    </source>
</evidence>
<dbReference type="PROSITE" id="PS51257">
    <property type="entry name" value="PROKAR_LIPOPROTEIN"/>
    <property type="match status" value="1"/>
</dbReference>
<reference evidence="1" key="1">
    <citation type="submission" date="2022-06" db="EMBL/GenBank/DDBJ databases">
        <title>Natrinema sp. a new haloarchaeum isolate from saline soil.</title>
        <authorList>
            <person name="Strakova D."/>
            <person name="Galisteo C."/>
            <person name="Sanchez-Porro C."/>
            <person name="Ventosa A."/>
        </authorList>
    </citation>
    <scope>NUCLEOTIDE SEQUENCE</scope>
    <source>
        <strain evidence="1">S1CR25-10</strain>
    </source>
</reference>
<sequence>MRRRGLLERLGAGTGAITMGTVAGCLQAREGESDSDTEETGTVVGQRIASESVCAEGSEADQEAIVTITAAGVELSGSIESPTPCYDAALSTIEFVSASELAVTVGLEAQGGVCRDCLGRVDYTATIEIDGTIPEAVTVTHDAADGETEIENATAESD</sequence>
<dbReference type="Proteomes" id="UP001154061">
    <property type="component" value="Unassembled WGS sequence"/>
</dbReference>
<evidence type="ECO:0008006" key="3">
    <source>
        <dbReference type="Google" id="ProtNLM"/>
    </source>
</evidence>
<dbReference type="AlphaFoldDB" id="A0A9Q4Q3I8"/>
<comment type="caution">
    <text evidence="1">The sequence shown here is derived from an EMBL/GenBank/DDBJ whole genome shotgun (WGS) entry which is preliminary data.</text>
</comment>
<keyword evidence="2" id="KW-1185">Reference proteome</keyword>
<dbReference type="EMBL" id="JAMQOT010000007">
    <property type="protein sequence ID" value="MDF9747601.1"/>
    <property type="molecule type" value="Genomic_DNA"/>
</dbReference>
<accession>A0A9Q4Q3I8</accession>
<evidence type="ECO:0000313" key="2">
    <source>
        <dbReference type="Proteomes" id="UP001154061"/>
    </source>
</evidence>